<accession>A0A0B7AVA9</accession>
<reference evidence="1" key="1">
    <citation type="submission" date="2014-12" db="EMBL/GenBank/DDBJ databases">
        <title>Insight into the proteome of Arion vulgaris.</title>
        <authorList>
            <person name="Aradska J."/>
            <person name="Bulat T."/>
            <person name="Smidak R."/>
            <person name="Sarate P."/>
            <person name="Gangsoo J."/>
            <person name="Sialana F."/>
            <person name="Bilban M."/>
            <person name="Lubec G."/>
        </authorList>
    </citation>
    <scope>NUCLEOTIDE SEQUENCE</scope>
    <source>
        <tissue evidence="1">Skin</tissue>
    </source>
</reference>
<dbReference type="EMBL" id="HACG01036945">
    <property type="protein sequence ID" value="CEK83810.1"/>
    <property type="molecule type" value="Transcribed_RNA"/>
</dbReference>
<evidence type="ECO:0000313" key="1">
    <source>
        <dbReference type="EMBL" id="CEK83810.1"/>
    </source>
</evidence>
<proteinExistence type="predicted"/>
<name>A0A0B7AVA9_9EUPU</name>
<feature type="non-terminal residue" evidence="1">
    <location>
        <position position="87"/>
    </location>
</feature>
<gene>
    <name evidence="1" type="primary">ORF139118</name>
</gene>
<organism evidence="1">
    <name type="scientific">Arion vulgaris</name>
    <dbReference type="NCBI Taxonomy" id="1028688"/>
    <lineage>
        <taxon>Eukaryota</taxon>
        <taxon>Metazoa</taxon>
        <taxon>Spiralia</taxon>
        <taxon>Lophotrochozoa</taxon>
        <taxon>Mollusca</taxon>
        <taxon>Gastropoda</taxon>
        <taxon>Heterobranchia</taxon>
        <taxon>Euthyneura</taxon>
        <taxon>Panpulmonata</taxon>
        <taxon>Eupulmonata</taxon>
        <taxon>Stylommatophora</taxon>
        <taxon>Helicina</taxon>
        <taxon>Arionoidea</taxon>
        <taxon>Arionidae</taxon>
        <taxon>Arion</taxon>
    </lineage>
</organism>
<dbReference type="AlphaFoldDB" id="A0A0B7AVA9"/>
<protein>
    <submittedName>
        <fullName evidence="1">Uncharacterized protein</fullName>
    </submittedName>
</protein>
<sequence length="87" mass="9868">MHLMNVIEVTSFFRPVPMTQGSSVLNQLGQHHNDYRALLPDHLPEISNSVREWTLGSDIGRIAWVMVSLCSQTVLSGVQNEEQMCMR</sequence>